<sequence length="495" mass="50488">MVRVLQQRAGCCFTAAAAQRGSSSAHKQRALRRAARRLKTVVASSQLDAPFPHDGLSQPSWRPVINYTAVSLLLCNVHRNTFSVLLPQISAQLALSPSAAGAVQAGNLLAYLAGQLPSGRLADTLSGTRVLVVGLFLWSAATAATALPCLTGLAGAVPAAAASGAQLALLLLLLGARGLMGLASAAAMPCVTSISAQLVPASERGSAVSFVYACFNAGGVLGLALVPPLAMALGLPGAFIATGAAGLAWAAYGAATLPSKPADAKQQEQQQQELQQPASGDKQQQQQQGWRLPQLSAASWQQLAVLCYAHAVMGYGFFILQNWIPMYLASVGGQGLAVTGGLSSIPWLAATLVGPLAGQAADRLIRGGRSTLSVRRLMQAVCFLGCAASVVPLAVTPQPGIALAVACLTASLALYSFSHSGFHSYLQDVAAGNAGVVYGITNTCSIAAGIAGNLVTGCVVEASGSYGAVFVLFAALNLSAALAFNVFTSTNKVEF</sequence>
<accession>A0ABY8UQK4</accession>
<feature type="transmembrane region" description="Helical" evidence="7">
    <location>
        <begin position="401"/>
        <end position="418"/>
    </location>
</feature>
<comment type="subcellular location">
    <subcellularLocation>
        <location evidence="1">Membrane</location>
        <topology evidence="1">Multi-pass membrane protein</topology>
    </subcellularLocation>
</comment>
<comment type="similarity">
    <text evidence="5">Belongs to the major facilitator superfamily. Sodium/anion cotransporter (TC 2.A.1.14) family.</text>
</comment>
<evidence type="ECO:0000256" key="2">
    <source>
        <dbReference type="ARBA" id="ARBA00022692"/>
    </source>
</evidence>
<name>A0ABY8UQK4_TETOB</name>
<dbReference type="EMBL" id="CP126222">
    <property type="protein sequence ID" value="WIA23224.1"/>
    <property type="molecule type" value="Genomic_DNA"/>
</dbReference>
<evidence type="ECO:0000256" key="7">
    <source>
        <dbReference type="SAM" id="Phobius"/>
    </source>
</evidence>
<feature type="domain" description="Major facilitator superfamily (MFS) profile" evidence="8">
    <location>
        <begin position="64"/>
        <end position="492"/>
    </location>
</feature>
<keyword evidence="4 7" id="KW-0472">Membrane</keyword>
<dbReference type="InterPro" id="IPR050382">
    <property type="entry name" value="MFS_Na/Anion_cotransporter"/>
</dbReference>
<feature type="compositionally biased region" description="Low complexity" evidence="6">
    <location>
        <begin position="267"/>
        <end position="276"/>
    </location>
</feature>
<gene>
    <name evidence="9" type="ORF">OEZ85_001546</name>
</gene>
<feature type="transmembrane region" description="Helical" evidence="7">
    <location>
        <begin position="466"/>
        <end position="487"/>
    </location>
</feature>
<evidence type="ECO:0000256" key="3">
    <source>
        <dbReference type="ARBA" id="ARBA00022989"/>
    </source>
</evidence>
<feature type="transmembrane region" description="Helical" evidence="7">
    <location>
        <begin position="430"/>
        <end position="454"/>
    </location>
</feature>
<feature type="transmembrane region" description="Helical" evidence="7">
    <location>
        <begin position="130"/>
        <end position="155"/>
    </location>
</feature>
<feature type="transmembrane region" description="Helical" evidence="7">
    <location>
        <begin position="232"/>
        <end position="252"/>
    </location>
</feature>
<dbReference type="PROSITE" id="PS50850">
    <property type="entry name" value="MFS"/>
    <property type="match status" value="1"/>
</dbReference>
<evidence type="ECO:0000313" key="9">
    <source>
        <dbReference type="EMBL" id="WIA23224.1"/>
    </source>
</evidence>
<dbReference type="SUPFAM" id="SSF103473">
    <property type="entry name" value="MFS general substrate transporter"/>
    <property type="match status" value="1"/>
</dbReference>
<dbReference type="Gene3D" id="1.20.1250.20">
    <property type="entry name" value="MFS general substrate transporter like domains"/>
    <property type="match status" value="2"/>
</dbReference>
<proteinExistence type="inferred from homology"/>
<reference evidence="9 10" key="1">
    <citation type="submission" date="2023-05" db="EMBL/GenBank/DDBJ databases">
        <title>A 100% complete, gapless, phased diploid assembly of the Scenedesmus obliquus UTEX 3031 genome.</title>
        <authorList>
            <person name="Biondi T.C."/>
            <person name="Hanschen E.R."/>
            <person name="Kwon T."/>
            <person name="Eng W."/>
            <person name="Kruse C.P.S."/>
            <person name="Koehler S.I."/>
            <person name="Kunde Y."/>
            <person name="Gleasner C.D."/>
            <person name="You Mak K.T."/>
            <person name="Polle J."/>
            <person name="Hovde B.T."/>
            <person name="Starkenburg S.R."/>
        </authorList>
    </citation>
    <scope>NUCLEOTIDE SEQUENCE [LARGE SCALE GENOMIC DNA]</scope>
    <source>
        <strain evidence="9 10">DOE0152z</strain>
    </source>
</reference>
<evidence type="ECO:0000256" key="1">
    <source>
        <dbReference type="ARBA" id="ARBA00004141"/>
    </source>
</evidence>
<evidence type="ECO:0000256" key="6">
    <source>
        <dbReference type="SAM" id="MobiDB-lite"/>
    </source>
</evidence>
<dbReference type="Proteomes" id="UP001244341">
    <property type="component" value="Chromosome 15b"/>
</dbReference>
<dbReference type="PANTHER" id="PTHR11662:SF446">
    <property type="entry name" value="SODIUM-DEPENDENT PHOSPHATE TRANSPORT PROTEIN 1, CHLOROPLASTIC"/>
    <property type="match status" value="1"/>
</dbReference>
<evidence type="ECO:0000313" key="10">
    <source>
        <dbReference type="Proteomes" id="UP001244341"/>
    </source>
</evidence>
<dbReference type="PANTHER" id="PTHR11662">
    <property type="entry name" value="SOLUTE CARRIER FAMILY 17"/>
    <property type="match status" value="1"/>
</dbReference>
<organism evidence="9 10">
    <name type="scientific">Tetradesmus obliquus</name>
    <name type="common">Green alga</name>
    <name type="synonym">Acutodesmus obliquus</name>
    <dbReference type="NCBI Taxonomy" id="3088"/>
    <lineage>
        <taxon>Eukaryota</taxon>
        <taxon>Viridiplantae</taxon>
        <taxon>Chlorophyta</taxon>
        <taxon>core chlorophytes</taxon>
        <taxon>Chlorophyceae</taxon>
        <taxon>CS clade</taxon>
        <taxon>Sphaeropleales</taxon>
        <taxon>Scenedesmaceae</taxon>
        <taxon>Tetradesmus</taxon>
    </lineage>
</organism>
<feature type="transmembrane region" description="Helical" evidence="7">
    <location>
        <begin position="167"/>
        <end position="194"/>
    </location>
</feature>
<keyword evidence="2 7" id="KW-0812">Transmembrane</keyword>
<dbReference type="InterPro" id="IPR036259">
    <property type="entry name" value="MFS_trans_sf"/>
</dbReference>
<feature type="transmembrane region" description="Helical" evidence="7">
    <location>
        <begin position="303"/>
        <end position="324"/>
    </location>
</feature>
<feature type="transmembrane region" description="Helical" evidence="7">
    <location>
        <begin position="377"/>
        <end position="395"/>
    </location>
</feature>
<keyword evidence="3 7" id="KW-1133">Transmembrane helix</keyword>
<evidence type="ECO:0000259" key="8">
    <source>
        <dbReference type="PROSITE" id="PS50850"/>
    </source>
</evidence>
<dbReference type="InterPro" id="IPR020846">
    <property type="entry name" value="MFS_dom"/>
</dbReference>
<protein>
    <recommendedName>
        <fullName evidence="8">Major facilitator superfamily (MFS) profile domain-containing protein</fullName>
    </recommendedName>
</protein>
<feature type="transmembrane region" description="Helical" evidence="7">
    <location>
        <begin position="336"/>
        <end position="357"/>
    </location>
</feature>
<feature type="transmembrane region" description="Helical" evidence="7">
    <location>
        <begin position="206"/>
        <end position="226"/>
    </location>
</feature>
<evidence type="ECO:0000256" key="4">
    <source>
        <dbReference type="ARBA" id="ARBA00023136"/>
    </source>
</evidence>
<feature type="region of interest" description="Disordered" evidence="6">
    <location>
        <begin position="261"/>
        <end position="287"/>
    </location>
</feature>
<dbReference type="InterPro" id="IPR011701">
    <property type="entry name" value="MFS"/>
</dbReference>
<keyword evidence="10" id="KW-1185">Reference proteome</keyword>
<evidence type="ECO:0000256" key="5">
    <source>
        <dbReference type="ARBA" id="ARBA00024362"/>
    </source>
</evidence>
<dbReference type="Pfam" id="PF07690">
    <property type="entry name" value="MFS_1"/>
    <property type="match status" value="1"/>
</dbReference>